<evidence type="ECO:0000313" key="3">
    <source>
        <dbReference type="Proteomes" id="UP001153076"/>
    </source>
</evidence>
<accession>A0A9Q1KZJ8</accession>
<feature type="transmembrane region" description="Helical" evidence="1">
    <location>
        <begin position="252"/>
        <end position="270"/>
    </location>
</feature>
<keyword evidence="3" id="KW-1185">Reference proteome</keyword>
<evidence type="ECO:0008006" key="4">
    <source>
        <dbReference type="Google" id="ProtNLM"/>
    </source>
</evidence>
<keyword evidence="1" id="KW-0812">Transmembrane</keyword>
<keyword evidence="1" id="KW-0472">Membrane</keyword>
<feature type="transmembrane region" description="Helical" evidence="1">
    <location>
        <begin position="87"/>
        <end position="110"/>
    </location>
</feature>
<feature type="transmembrane region" description="Helical" evidence="1">
    <location>
        <begin position="210"/>
        <end position="232"/>
    </location>
</feature>
<sequence>MSPTHIQNDNDLEQGDPDASGSTIEALQTLSCACFAVIGIVLLLFTFVLIFPILFIPLLILSLLVVRLLQFIWYGDDFIRAIRWKSYVHGYMFLSIGVFLFDMAFCSPMVKFTPGLKHVMILGWPFSNWLVIACEMCGLYVLGFLSAFSVHAFMFSWFRSEYSNEYRVRVAESVLEIMKCLLFWWGESEVMKHIPVLKQYKILGMYTFKWMNVTIFSLIGYNCIVVTTNVLLRLIHSMLDDPYIDVLKHVRYYASGTSVMLLLIWVLYLGQHLNQKPRHISYVGTGTFVSLVICSLLWLLKTCTVKAWEAQVIYGSPTFNSVTLTEVLGLLGFFDESEPYSGLVDHLLKTLYDLFDDWNSTSLMEKAALLLVIVPAAIVSEFAEVAFMPSRYYYFKAELDDTTTCTKQLRALSLLQAKHRLEAYAPARGSLFLRDVFHLDAPSIER</sequence>
<dbReference type="EMBL" id="JAKOGI010000004">
    <property type="protein sequence ID" value="KAJ8452554.1"/>
    <property type="molecule type" value="Genomic_DNA"/>
</dbReference>
<evidence type="ECO:0000256" key="1">
    <source>
        <dbReference type="SAM" id="Phobius"/>
    </source>
</evidence>
<comment type="caution">
    <text evidence="2">The sequence shown here is derived from an EMBL/GenBank/DDBJ whole genome shotgun (WGS) entry which is preliminary data.</text>
</comment>
<reference evidence="2" key="1">
    <citation type="submission" date="2022-04" db="EMBL/GenBank/DDBJ databases">
        <title>Carnegiea gigantea Genome sequencing and assembly v2.</title>
        <authorList>
            <person name="Copetti D."/>
            <person name="Sanderson M.J."/>
            <person name="Burquez A."/>
            <person name="Wojciechowski M.F."/>
        </authorList>
    </citation>
    <scope>NUCLEOTIDE SEQUENCE</scope>
    <source>
        <strain evidence="2">SGP5-SGP5p</strain>
        <tissue evidence="2">Aerial part</tissue>
    </source>
</reference>
<organism evidence="2 3">
    <name type="scientific">Carnegiea gigantea</name>
    <dbReference type="NCBI Taxonomy" id="171969"/>
    <lineage>
        <taxon>Eukaryota</taxon>
        <taxon>Viridiplantae</taxon>
        <taxon>Streptophyta</taxon>
        <taxon>Embryophyta</taxon>
        <taxon>Tracheophyta</taxon>
        <taxon>Spermatophyta</taxon>
        <taxon>Magnoliopsida</taxon>
        <taxon>eudicotyledons</taxon>
        <taxon>Gunneridae</taxon>
        <taxon>Pentapetalae</taxon>
        <taxon>Caryophyllales</taxon>
        <taxon>Cactineae</taxon>
        <taxon>Cactaceae</taxon>
        <taxon>Cactoideae</taxon>
        <taxon>Echinocereeae</taxon>
        <taxon>Carnegiea</taxon>
    </lineage>
</organism>
<feature type="transmembrane region" description="Helical" evidence="1">
    <location>
        <begin position="130"/>
        <end position="158"/>
    </location>
</feature>
<feature type="transmembrane region" description="Helical" evidence="1">
    <location>
        <begin position="282"/>
        <end position="300"/>
    </location>
</feature>
<feature type="transmembrane region" description="Helical" evidence="1">
    <location>
        <begin position="30"/>
        <end position="50"/>
    </location>
</feature>
<protein>
    <recommendedName>
        <fullName evidence="4">Transmembrane protein</fullName>
    </recommendedName>
</protein>
<dbReference type="AlphaFoldDB" id="A0A9Q1KZJ8"/>
<name>A0A9Q1KZJ8_9CARY</name>
<keyword evidence="1" id="KW-1133">Transmembrane helix</keyword>
<dbReference type="Proteomes" id="UP001153076">
    <property type="component" value="Unassembled WGS sequence"/>
</dbReference>
<gene>
    <name evidence="2" type="ORF">Cgig2_000143</name>
</gene>
<feature type="transmembrane region" description="Helical" evidence="1">
    <location>
        <begin position="367"/>
        <end position="387"/>
    </location>
</feature>
<evidence type="ECO:0000313" key="2">
    <source>
        <dbReference type="EMBL" id="KAJ8452554.1"/>
    </source>
</evidence>
<proteinExistence type="predicted"/>